<dbReference type="Gene3D" id="2.40.50.140">
    <property type="entry name" value="Nucleic acid-binding proteins"/>
    <property type="match status" value="1"/>
</dbReference>
<evidence type="ECO:0000313" key="3">
    <source>
        <dbReference type="Proteomes" id="UP001164909"/>
    </source>
</evidence>
<proteinExistence type="predicted"/>
<dbReference type="RefSeq" id="WP_045169961.1">
    <property type="nucleotide sequence ID" value="NZ_CP113865.1"/>
</dbReference>
<keyword evidence="3" id="KW-1185">Reference proteome</keyword>
<evidence type="ECO:0000259" key="1">
    <source>
        <dbReference type="PROSITE" id="PS50126"/>
    </source>
</evidence>
<dbReference type="SMART" id="SM00316">
    <property type="entry name" value="S1"/>
    <property type="match status" value="3"/>
</dbReference>
<name>A0ABY7BKI1_9FIRM</name>
<dbReference type="PROSITE" id="PS50126">
    <property type="entry name" value="S1"/>
    <property type="match status" value="1"/>
</dbReference>
<dbReference type="Pfam" id="PF00575">
    <property type="entry name" value="S1"/>
    <property type="match status" value="1"/>
</dbReference>
<gene>
    <name evidence="2" type="ORF">OTK00_001820</name>
</gene>
<feature type="domain" description="S1 motif" evidence="1">
    <location>
        <begin position="108"/>
        <end position="174"/>
    </location>
</feature>
<reference evidence="2" key="1">
    <citation type="submission" date="2022-12" db="EMBL/GenBank/DDBJ databases">
        <authorList>
            <person name="Bing R.G."/>
            <person name="Willard D.J."/>
            <person name="Manesh M.J.H."/>
            <person name="Laemthong T."/>
            <person name="Crosby J.R."/>
            <person name="Kelly R.M."/>
        </authorList>
    </citation>
    <scope>NUCLEOTIDE SEQUENCE</scope>
    <source>
        <strain evidence="2">DSM 8990</strain>
    </source>
</reference>
<dbReference type="InterPro" id="IPR003029">
    <property type="entry name" value="S1_domain"/>
</dbReference>
<dbReference type="SUPFAM" id="SSF50249">
    <property type="entry name" value="Nucleic acid-binding proteins"/>
    <property type="match status" value="2"/>
</dbReference>
<dbReference type="Proteomes" id="UP001164909">
    <property type="component" value="Chromosome"/>
</dbReference>
<dbReference type="InterPro" id="IPR012340">
    <property type="entry name" value="NA-bd_OB-fold"/>
</dbReference>
<protein>
    <submittedName>
        <fullName evidence="2">S1 RNA-binding domain-containing protein</fullName>
    </submittedName>
</protein>
<sequence>MKQTKKDEVRRLLQKSYNYKTILTGTVTGKKKVGDKTYGVVLYQGTRCLLPPEEVDLSTESINDPIGALLGATIEFVVTDIQKDNVFISRKIAKQLRRIEFENNVKEGQIINGRVIGVSPKNVYVDAFGYEFGLTAKDVDYKWIHDMRERFKVGDSVKAKVISKNPPQISIKEATVTPWDKDPDRYKVGEQYVGKVVAVANLGIFIDLIEDGRQVLCPPMGLKTPVIGSTVVVLIKDIDKQQKKMWGDIVRVISEPRI</sequence>
<accession>A0ABY7BKI1</accession>
<evidence type="ECO:0000313" key="2">
    <source>
        <dbReference type="EMBL" id="WAM33325.1"/>
    </source>
</evidence>
<dbReference type="EMBL" id="CP113865">
    <property type="protein sequence ID" value="WAM33325.1"/>
    <property type="molecule type" value="Genomic_DNA"/>
</dbReference>
<organism evidence="2 3">
    <name type="scientific">Caldicellulosiruptor morganii</name>
    <dbReference type="NCBI Taxonomy" id="1387555"/>
    <lineage>
        <taxon>Bacteria</taxon>
        <taxon>Bacillati</taxon>
        <taxon>Bacillota</taxon>
        <taxon>Bacillota incertae sedis</taxon>
        <taxon>Caldicellulosiruptorales</taxon>
        <taxon>Caldicellulosiruptoraceae</taxon>
        <taxon>Caldicellulosiruptor</taxon>
    </lineage>
</organism>